<feature type="region of interest" description="Disordered" evidence="1">
    <location>
        <begin position="216"/>
        <end position="245"/>
    </location>
</feature>
<feature type="region of interest" description="Disordered" evidence="1">
    <location>
        <begin position="517"/>
        <end position="561"/>
    </location>
</feature>
<feature type="compositionally biased region" description="Low complexity" evidence="1">
    <location>
        <begin position="54"/>
        <end position="70"/>
    </location>
</feature>
<sequence>MVEMLPLRVDSDIANLPFTGHSTPMDSCINDTSTAAATSTQITGVSVSTDINGSDSSMTDTASTATPSADLNGADKLEKSARDSVVSPPTPIKESSKSDIPLPLQSPPPVNAAAAVAVTRTMRDVKRDSVMSPTTITTVTGGTMTGASSSAATATAAASSASADSPATRAGAAAAAAAATATADPTLRDSKATFSSLSNDSASIDTRHNVPSIVISASSNHDNDSSCSDAASDPSSSKPNVRKRASTVLPIRVDSKLGSVPAVPQLGCYPRRRSHTPVNATATAFTTATATAGAGAASVSVPDITTTGTTATATAATSPVTAHGSTGFAPARTSQNLSSYYAVRRGSTLTTSDASTEGLPIPAKSPLRYTRSTQSLQTRPSSMGTCRPLSMDEELLSQKLRLMYERGDSDVSDSEVNQMLVRSDVVPEESAEHRDSQGSVAGESSSNRPVSRGASLRSKGTMRSKKSMVRKKQDELAGGIEDWAGIDVQDVDRYGFIKPSGANPPGHSIQRVSTSLALASSSPRRQRGSRNSFISSSSIRSPLPGLPQRSNSRSSSIQFNRPLSSQSGYKFSFGGSKLKYGRRARKYISEAGDMLTVPKEQDSDENSSYAMAMKRREWRREDKWQRMAQITKSEHGKGVTCHFDMQNTKLIERTWKGIPDRWRATAWHSFLYQSSKKRVGHRSDEELIRIFHELQDEGSPDDVQIDLDVPRTISSHIMFRRRYRGGQRLLFRVLHAMSLFFPQTGYVQGMAALAATLLAYYDEENAFVMLVRLWQVRGLERLYRSGFSGLMEALDDFEKNWLTGGEIAEKLNTLNITPTAYGTRWYLTLFNYAIPFPAQLRVWDVFMLLGDSGDYKTPILPPPSASTEVECAPFGKTLDVLHAVSASLIDGMRDIILNSDFENAMKVLTSWVPIKDVELFMRVARIEWKVHSRKKAP</sequence>
<feature type="compositionally biased region" description="Low complexity" evidence="1">
    <location>
        <begin position="130"/>
        <end position="147"/>
    </location>
</feature>
<evidence type="ECO:0000259" key="2">
    <source>
        <dbReference type="PROSITE" id="PS50086"/>
    </source>
</evidence>
<organism evidence="3 4">
    <name type="scientific">Ascosphaera apis ARSEF 7405</name>
    <dbReference type="NCBI Taxonomy" id="392613"/>
    <lineage>
        <taxon>Eukaryota</taxon>
        <taxon>Fungi</taxon>
        <taxon>Dikarya</taxon>
        <taxon>Ascomycota</taxon>
        <taxon>Pezizomycotina</taxon>
        <taxon>Eurotiomycetes</taxon>
        <taxon>Eurotiomycetidae</taxon>
        <taxon>Onygenales</taxon>
        <taxon>Ascosphaeraceae</taxon>
        <taxon>Ascosphaera</taxon>
    </lineage>
</organism>
<dbReference type="Pfam" id="PF00566">
    <property type="entry name" value="RabGAP-TBC"/>
    <property type="match status" value="1"/>
</dbReference>
<feature type="compositionally biased region" description="Basic residues" evidence="1">
    <location>
        <begin position="460"/>
        <end position="470"/>
    </location>
</feature>
<feature type="domain" description="Rab-GAP TBC" evidence="2">
    <location>
        <begin position="657"/>
        <end position="850"/>
    </location>
</feature>
<feature type="region of interest" description="Disordered" evidence="1">
    <location>
        <begin position="47"/>
        <end position="108"/>
    </location>
</feature>
<feature type="compositionally biased region" description="Polar residues" evidence="1">
    <location>
        <begin position="437"/>
        <end position="449"/>
    </location>
</feature>
<dbReference type="InterPro" id="IPR000195">
    <property type="entry name" value="Rab-GAP-TBC_dom"/>
</dbReference>
<feature type="compositionally biased region" description="Polar residues" evidence="1">
    <location>
        <begin position="548"/>
        <end position="561"/>
    </location>
</feature>
<dbReference type="Proteomes" id="UP000242877">
    <property type="component" value="Unassembled WGS sequence"/>
</dbReference>
<dbReference type="InterPro" id="IPR050302">
    <property type="entry name" value="Rab_GAP_TBC_domain"/>
</dbReference>
<dbReference type="PROSITE" id="PS50086">
    <property type="entry name" value="TBC_RABGAP"/>
    <property type="match status" value="1"/>
</dbReference>
<evidence type="ECO:0000256" key="1">
    <source>
        <dbReference type="SAM" id="MobiDB-lite"/>
    </source>
</evidence>
<feature type="compositionally biased region" description="Basic and acidic residues" evidence="1">
    <location>
        <begin position="73"/>
        <end position="82"/>
    </location>
</feature>
<evidence type="ECO:0000313" key="3">
    <source>
        <dbReference type="EMBL" id="KZZ88720.1"/>
    </source>
</evidence>
<dbReference type="EMBL" id="AZGZ01000024">
    <property type="protein sequence ID" value="KZZ88720.1"/>
    <property type="molecule type" value="Genomic_DNA"/>
</dbReference>
<dbReference type="PANTHER" id="PTHR47219:SF9">
    <property type="entry name" value="GTPASE ACTIVATING PROTEIN AND CENTROSOME-ASSOCIATED, ISOFORM B"/>
    <property type="match status" value="1"/>
</dbReference>
<dbReference type="FunFam" id="1.10.8.270:FF:000023">
    <property type="entry name" value="TBC domain-containing protein C1778.09"/>
    <property type="match status" value="1"/>
</dbReference>
<dbReference type="Gene3D" id="1.10.472.80">
    <property type="entry name" value="Ypt/Rab-GAP domain of gyp1p, domain 3"/>
    <property type="match status" value="1"/>
</dbReference>
<gene>
    <name evidence="3" type="ORF">AAP_04818</name>
</gene>
<keyword evidence="4" id="KW-1185">Reference proteome</keyword>
<dbReference type="GO" id="GO:0005096">
    <property type="term" value="F:GTPase activator activity"/>
    <property type="evidence" value="ECO:0007669"/>
    <property type="project" value="TreeGrafter"/>
</dbReference>
<dbReference type="InterPro" id="IPR035969">
    <property type="entry name" value="Rab-GAP_TBC_sf"/>
</dbReference>
<feature type="compositionally biased region" description="Low complexity" evidence="1">
    <location>
        <begin position="529"/>
        <end position="541"/>
    </location>
</feature>
<feature type="compositionally biased region" description="Low complexity" evidence="1">
    <location>
        <begin position="216"/>
        <end position="237"/>
    </location>
</feature>
<feature type="region of interest" description="Disordered" evidence="1">
    <location>
        <begin position="423"/>
        <end position="473"/>
    </location>
</feature>
<dbReference type="OrthoDB" id="294251at2759"/>
<dbReference type="GO" id="GO:0031267">
    <property type="term" value="F:small GTPase binding"/>
    <property type="evidence" value="ECO:0007669"/>
    <property type="project" value="TreeGrafter"/>
</dbReference>
<protein>
    <submittedName>
        <fullName evidence="3">TBC domain containing protein</fullName>
    </submittedName>
</protein>
<dbReference type="AlphaFoldDB" id="A0A166NAJ9"/>
<reference evidence="3 4" key="1">
    <citation type="journal article" date="2016" name="Genome Biol. Evol.">
        <title>Divergent and convergent evolution of fungal pathogenicity.</title>
        <authorList>
            <person name="Shang Y."/>
            <person name="Xiao G."/>
            <person name="Zheng P."/>
            <person name="Cen K."/>
            <person name="Zhan S."/>
            <person name="Wang C."/>
        </authorList>
    </citation>
    <scope>NUCLEOTIDE SEQUENCE [LARGE SCALE GENOMIC DNA]</scope>
    <source>
        <strain evidence="3 4">ARSEF 7405</strain>
    </source>
</reference>
<name>A0A166NAJ9_9EURO</name>
<dbReference type="SMART" id="SM00164">
    <property type="entry name" value="TBC"/>
    <property type="match status" value="1"/>
</dbReference>
<comment type="caution">
    <text evidence="3">The sequence shown here is derived from an EMBL/GenBank/DDBJ whole genome shotgun (WGS) entry which is preliminary data.</text>
</comment>
<dbReference type="SUPFAM" id="SSF47923">
    <property type="entry name" value="Ypt/Rab-GAP domain of gyp1p"/>
    <property type="match status" value="2"/>
</dbReference>
<dbReference type="VEuPathDB" id="FungiDB:AAP_04818"/>
<evidence type="ECO:0000313" key="4">
    <source>
        <dbReference type="Proteomes" id="UP000242877"/>
    </source>
</evidence>
<dbReference type="Gene3D" id="1.10.8.270">
    <property type="entry name" value="putative rabgap domain of human tbc1 domain family member 14 like domains"/>
    <property type="match status" value="1"/>
</dbReference>
<feature type="region of interest" description="Disordered" evidence="1">
    <location>
        <begin position="126"/>
        <end position="147"/>
    </location>
</feature>
<accession>A0A166NAJ9</accession>
<dbReference type="PANTHER" id="PTHR47219">
    <property type="entry name" value="RAB GTPASE-ACTIVATING PROTEIN 1-LIKE"/>
    <property type="match status" value="1"/>
</dbReference>
<proteinExistence type="predicted"/>
<dbReference type="FunFam" id="1.10.472.80:FF:000055">
    <property type="entry name" value="TBC domain-containing protein C1778.09"/>
    <property type="match status" value="1"/>
</dbReference>